<dbReference type="PANTHER" id="PTHR43833">
    <property type="entry name" value="POTASSIUM CHANNEL PROTEIN 2-RELATED-RELATED"/>
    <property type="match status" value="1"/>
</dbReference>
<dbReference type="GO" id="GO:0015079">
    <property type="term" value="F:potassium ion transmembrane transporter activity"/>
    <property type="evidence" value="ECO:0007669"/>
    <property type="project" value="InterPro"/>
</dbReference>
<keyword evidence="4" id="KW-0630">Potassium</keyword>
<dbReference type="PRINTS" id="PR00335">
    <property type="entry name" value="KUPTAKETRKA"/>
</dbReference>
<proteinExistence type="predicted"/>
<evidence type="ECO:0000256" key="5">
    <source>
        <dbReference type="ARBA" id="ARBA00023027"/>
    </source>
</evidence>
<keyword evidence="3" id="KW-0633">Potassium transport</keyword>
<keyword evidence="9" id="KW-0560">Oxidoreductase</keyword>
<feature type="domain" description="RCK C-terminal" evidence="8">
    <location>
        <begin position="144"/>
        <end position="229"/>
    </location>
</feature>
<dbReference type="NCBIfam" id="NF007031">
    <property type="entry name" value="PRK09496.1-2"/>
    <property type="match status" value="1"/>
</dbReference>
<evidence type="ECO:0000259" key="7">
    <source>
        <dbReference type="PROSITE" id="PS51201"/>
    </source>
</evidence>
<dbReference type="InterPro" id="IPR050721">
    <property type="entry name" value="Trk_Ktr_HKT_K-transport"/>
</dbReference>
<reference evidence="9 10" key="1">
    <citation type="journal article" date="2010" name="J. Bacteriol.">
        <title>Complete genome sequence of "Candidatus Puniceispirillum marinum" IMCC1322, a representative of the SAR116 clade in the Alphaproteobacteria.</title>
        <authorList>
            <person name="Oh H.M."/>
            <person name="Kwon K.K."/>
            <person name="Kang I."/>
            <person name="Kang S.G."/>
            <person name="Lee J.H."/>
            <person name="Kim S.J."/>
            <person name="Cho J.C."/>
        </authorList>
    </citation>
    <scope>NUCLEOTIDE SEQUENCE [LARGE SCALE GENOMIC DNA]</scope>
    <source>
        <strain evidence="9 10">IMCC1322</strain>
    </source>
</reference>
<dbReference type="SUPFAM" id="SSF51735">
    <property type="entry name" value="NAD(P)-binding Rossmann-fold domains"/>
    <property type="match status" value="2"/>
</dbReference>
<evidence type="ECO:0000256" key="4">
    <source>
        <dbReference type="ARBA" id="ARBA00022958"/>
    </source>
</evidence>
<keyword evidence="10" id="KW-1185">Reference proteome</keyword>
<keyword evidence="2" id="KW-0813">Transport</keyword>
<dbReference type="Pfam" id="PF02254">
    <property type="entry name" value="TrkA_N"/>
    <property type="match status" value="2"/>
</dbReference>
<dbReference type="EMBL" id="CP001751">
    <property type="protein sequence ID" value="ADE38462.1"/>
    <property type="molecule type" value="Genomic_DNA"/>
</dbReference>
<dbReference type="GO" id="GO:0016491">
    <property type="term" value="F:oxidoreductase activity"/>
    <property type="evidence" value="ECO:0007669"/>
    <property type="project" value="UniProtKB-KW"/>
</dbReference>
<dbReference type="Gene3D" id="3.40.50.720">
    <property type="entry name" value="NAD(P)-binding Rossmann-like Domain"/>
    <property type="match status" value="2"/>
</dbReference>
<evidence type="ECO:0000313" key="10">
    <source>
        <dbReference type="Proteomes" id="UP000007460"/>
    </source>
</evidence>
<evidence type="ECO:0000256" key="1">
    <source>
        <dbReference type="ARBA" id="ARBA00017378"/>
    </source>
</evidence>
<evidence type="ECO:0000259" key="8">
    <source>
        <dbReference type="PROSITE" id="PS51202"/>
    </source>
</evidence>
<dbReference type="NCBIfam" id="NF007032">
    <property type="entry name" value="PRK09496.1-4"/>
    <property type="match status" value="1"/>
</dbReference>
<dbReference type="STRING" id="488538.SAR116_0219"/>
<dbReference type="InterPro" id="IPR006036">
    <property type="entry name" value="K_uptake_TrkA"/>
</dbReference>
<dbReference type="InterPro" id="IPR003148">
    <property type="entry name" value="RCK_N"/>
</dbReference>
<dbReference type="Gene3D" id="3.30.70.1450">
    <property type="entry name" value="Regulator of K+ conductance, C-terminal domain"/>
    <property type="match status" value="2"/>
</dbReference>
<evidence type="ECO:0000256" key="3">
    <source>
        <dbReference type="ARBA" id="ARBA00022538"/>
    </source>
</evidence>
<dbReference type="AlphaFoldDB" id="D5BPI0"/>
<organism evidence="9 10">
    <name type="scientific">Puniceispirillum marinum (strain IMCC1322)</name>
    <dbReference type="NCBI Taxonomy" id="488538"/>
    <lineage>
        <taxon>Bacteria</taxon>
        <taxon>Pseudomonadati</taxon>
        <taxon>Pseudomonadota</taxon>
        <taxon>Alphaproteobacteria</taxon>
        <taxon>Candidatus Puniceispirillales</taxon>
        <taxon>Candidatus Puniceispirillaceae</taxon>
        <taxon>Candidatus Puniceispirillum</taxon>
    </lineage>
</organism>
<gene>
    <name evidence="9" type="ordered locus">SAR116_0219</name>
</gene>
<sequence length="459" mass="49397">MKIVICGAGLVGSAIAGHLAEEQNDVTVVDASAENIQRITDQHDVTGVIGVASHPERLNEAGMRDAELLIAVTESDEVNMVACQVAHTIFDTPVKIARIRGSSYLDENYADLYSPAHLPIDHIISPEAEVSASISNQLRVPGAFDIKNLCDGKMNLVGVVCTEDSPVRDTPLRHLTNLFPDLAMTVLCIIRDNAVILPRRGVEEMHAGDRIYFVCDSAHLDRAMAAFGHEEPEARSVVIAGGGNIGLMLAREIATNFSNTQVQLIEMDNNRARELAEELQGTGIIHGDALDESILKEAGVHTTETFVSVTEDDEVNILSALLAKRTGAKHAVALVNMPGFIPLVGTLGVDAVINPSQITVSSILEHVRRGRIRDVHPIIEDLGEVLEAEALPSSLLVGKPLRTAKIPKGISIGGIVRDEQVIAARGDSVIEAGDTVIIFAERGKIVQVEKMLSVRLDFF</sequence>
<evidence type="ECO:0000256" key="2">
    <source>
        <dbReference type="ARBA" id="ARBA00022448"/>
    </source>
</evidence>
<feature type="domain" description="RCK N-terminal" evidence="7">
    <location>
        <begin position="234"/>
        <end position="353"/>
    </location>
</feature>
<dbReference type="GO" id="GO:0005886">
    <property type="term" value="C:plasma membrane"/>
    <property type="evidence" value="ECO:0007669"/>
    <property type="project" value="InterPro"/>
</dbReference>
<dbReference type="PROSITE" id="PS51201">
    <property type="entry name" value="RCK_N"/>
    <property type="match status" value="2"/>
</dbReference>
<dbReference type="NCBIfam" id="NF007039">
    <property type="entry name" value="PRK09496.3-2"/>
    <property type="match status" value="1"/>
</dbReference>
<dbReference type="InterPro" id="IPR036291">
    <property type="entry name" value="NAD(P)-bd_dom_sf"/>
</dbReference>
<keyword evidence="6" id="KW-0406">Ion transport</keyword>
<dbReference type="Pfam" id="PF02080">
    <property type="entry name" value="TrkA_C"/>
    <property type="match status" value="2"/>
</dbReference>
<evidence type="ECO:0000256" key="6">
    <source>
        <dbReference type="ARBA" id="ARBA00023065"/>
    </source>
</evidence>
<dbReference type="NCBIfam" id="NF007030">
    <property type="entry name" value="PRK09496.1-1"/>
    <property type="match status" value="1"/>
</dbReference>
<accession>D5BPI0</accession>
<dbReference type="PANTHER" id="PTHR43833:SF5">
    <property type="entry name" value="TRK SYSTEM POTASSIUM UPTAKE PROTEIN TRKA"/>
    <property type="match status" value="1"/>
</dbReference>
<dbReference type="SUPFAM" id="SSF116726">
    <property type="entry name" value="TrkA C-terminal domain-like"/>
    <property type="match status" value="2"/>
</dbReference>
<dbReference type="KEGG" id="apb:SAR116_0219"/>
<protein>
    <recommendedName>
        <fullName evidence="1">Trk system potassium uptake protein TrkA</fullName>
    </recommendedName>
</protein>
<evidence type="ECO:0000313" key="9">
    <source>
        <dbReference type="EMBL" id="ADE38462.1"/>
    </source>
</evidence>
<dbReference type="InterPro" id="IPR006037">
    <property type="entry name" value="RCK_C"/>
</dbReference>
<keyword evidence="5" id="KW-0520">NAD</keyword>
<dbReference type="Proteomes" id="UP000007460">
    <property type="component" value="Chromosome"/>
</dbReference>
<dbReference type="OrthoDB" id="9775180at2"/>
<name>D5BPI0_PUNMI</name>
<dbReference type="eggNOG" id="COG0569">
    <property type="taxonomic scope" value="Bacteria"/>
</dbReference>
<dbReference type="PROSITE" id="PS51202">
    <property type="entry name" value="RCK_C"/>
    <property type="match status" value="2"/>
</dbReference>
<feature type="domain" description="RCK C-terminal" evidence="8">
    <location>
        <begin position="373"/>
        <end position="454"/>
    </location>
</feature>
<feature type="domain" description="RCK N-terminal" evidence="7">
    <location>
        <begin position="1"/>
        <end position="124"/>
    </location>
</feature>
<dbReference type="RefSeq" id="WP_013045092.1">
    <property type="nucleotide sequence ID" value="NC_014010.1"/>
</dbReference>
<dbReference type="InterPro" id="IPR036721">
    <property type="entry name" value="RCK_C_sf"/>
</dbReference>
<dbReference type="HOGENOM" id="CLU_046525_0_2_5"/>